<feature type="transmembrane region" description="Helical" evidence="1">
    <location>
        <begin position="35"/>
        <end position="55"/>
    </location>
</feature>
<dbReference type="OrthoDB" id="6168334at2"/>
<dbReference type="EMBL" id="CP014226">
    <property type="protein sequence ID" value="AMD01176.1"/>
    <property type="molecule type" value="Genomic_DNA"/>
</dbReference>
<accession>A0A120JW46</accession>
<keyword evidence="1" id="KW-0812">Transmembrane</keyword>
<reference evidence="2 3" key="2">
    <citation type="submission" date="2016-02" db="EMBL/GenBank/DDBJ databases">
        <authorList>
            <person name="Wen L."/>
            <person name="He K."/>
            <person name="Yang H."/>
        </authorList>
    </citation>
    <scope>NUCLEOTIDE SEQUENCE [LARGE SCALE GENOMIC DNA]</scope>
    <source>
        <strain evidence="2 3">AGD 8-3</strain>
    </source>
</reference>
<dbReference type="KEGG" id="hco:LOKO_02112"/>
<evidence type="ECO:0000256" key="1">
    <source>
        <dbReference type="SAM" id="Phobius"/>
    </source>
</evidence>
<dbReference type="Proteomes" id="UP000063387">
    <property type="component" value="Chromosome"/>
</dbReference>
<evidence type="ECO:0000313" key="3">
    <source>
        <dbReference type="Proteomes" id="UP000063387"/>
    </source>
</evidence>
<keyword evidence="3" id="KW-1185">Reference proteome</keyword>
<keyword evidence="1" id="KW-0472">Membrane</keyword>
<reference evidence="2 3" key="1">
    <citation type="journal article" date="2016" name="Genome Announc.">
        <title>Draft Genome Sequence of 'Halomonas chromatireducens' Strain AGD 8-3, a Haloalkaliphilic Chromate- and Selenite-Reducing Gammaproteobacterium.</title>
        <authorList>
            <person name="Sharko F.S."/>
            <person name="Shapovalova A.A."/>
            <person name="Tsygankova S.V."/>
            <person name="Komova A.V."/>
            <person name="Boulygina E.S."/>
            <person name="Teslyuk A.B."/>
            <person name="Gotovtsev P.M."/>
            <person name="Namsaraev Z.B."/>
            <person name="Khijniak T.V."/>
            <person name="Nedoluzhko A.V."/>
            <person name="Vasilov R.G."/>
        </authorList>
    </citation>
    <scope>NUCLEOTIDE SEQUENCE [LARGE SCALE GENOMIC DNA]</scope>
    <source>
        <strain evidence="2 3">AGD 8-3</strain>
    </source>
</reference>
<organism evidence="2 3">
    <name type="scientific">Halomonas chromatireducens</name>
    <dbReference type="NCBI Taxonomy" id="507626"/>
    <lineage>
        <taxon>Bacteria</taxon>
        <taxon>Pseudomonadati</taxon>
        <taxon>Pseudomonadota</taxon>
        <taxon>Gammaproteobacteria</taxon>
        <taxon>Oceanospirillales</taxon>
        <taxon>Halomonadaceae</taxon>
        <taxon>Halomonas</taxon>
    </lineage>
</organism>
<evidence type="ECO:0000313" key="2">
    <source>
        <dbReference type="EMBL" id="AMD01176.1"/>
    </source>
</evidence>
<dbReference type="RefSeq" id="WP_066448624.1">
    <property type="nucleotide sequence ID" value="NZ_CP014226.1"/>
</dbReference>
<dbReference type="PATRIC" id="fig|507626.3.peg.2105"/>
<gene>
    <name evidence="2" type="ORF">LOKO_02112</name>
</gene>
<keyword evidence="1" id="KW-1133">Transmembrane helix</keyword>
<feature type="transmembrane region" description="Helical" evidence="1">
    <location>
        <begin position="62"/>
        <end position="85"/>
    </location>
</feature>
<feature type="transmembrane region" description="Helical" evidence="1">
    <location>
        <begin position="7"/>
        <end position="29"/>
    </location>
</feature>
<dbReference type="AlphaFoldDB" id="A0A120JW46"/>
<protein>
    <submittedName>
        <fullName evidence="2">Uncharacterized protein</fullName>
    </submittedName>
</protein>
<name>A0A120JW46_9GAMM</name>
<proteinExistence type="predicted"/>
<sequence>MWLTGKQWAAIGLGQVSGTFFFMIIQWPPHAHHDLFIAFGGMLVPTALALLGAVIGRIKGVAGAAIGMIVGYVLFFAPASVMMFAN</sequence>